<protein>
    <submittedName>
        <fullName evidence="1">Uncharacterized protein</fullName>
    </submittedName>
</protein>
<name>A0A381Z7I5_9ZZZZ</name>
<feature type="non-terminal residue" evidence="1">
    <location>
        <position position="26"/>
    </location>
</feature>
<organism evidence="1">
    <name type="scientific">marine metagenome</name>
    <dbReference type="NCBI Taxonomy" id="408172"/>
    <lineage>
        <taxon>unclassified sequences</taxon>
        <taxon>metagenomes</taxon>
        <taxon>ecological metagenomes</taxon>
    </lineage>
</organism>
<feature type="non-terminal residue" evidence="1">
    <location>
        <position position="1"/>
    </location>
</feature>
<dbReference type="AlphaFoldDB" id="A0A381Z7I5"/>
<proteinExistence type="predicted"/>
<evidence type="ECO:0000313" key="1">
    <source>
        <dbReference type="EMBL" id="SVA84852.1"/>
    </source>
</evidence>
<dbReference type="EMBL" id="UINC01020139">
    <property type="protein sequence ID" value="SVA84852.1"/>
    <property type="molecule type" value="Genomic_DNA"/>
</dbReference>
<gene>
    <name evidence="1" type="ORF">METZ01_LOCUS137706</name>
</gene>
<accession>A0A381Z7I5</accession>
<reference evidence="1" key="1">
    <citation type="submission" date="2018-05" db="EMBL/GenBank/DDBJ databases">
        <authorList>
            <person name="Lanie J.A."/>
            <person name="Ng W.-L."/>
            <person name="Kazmierczak K.M."/>
            <person name="Andrzejewski T.M."/>
            <person name="Davidsen T.M."/>
            <person name="Wayne K.J."/>
            <person name="Tettelin H."/>
            <person name="Glass J.I."/>
            <person name="Rusch D."/>
            <person name="Podicherti R."/>
            <person name="Tsui H.-C.T."/>
            <person name="Winkler M.E."/>
        </authorList>
    </citation>
    <scope>NUCLEOTIDE SEQUENCE</scope>
</reference>
<sequence length="26" mass="2693">VTLLELVSAAVAAGVDLIQIREPDLS</sequence>